<dbReference type="PATRIC" id="fig|86840.3.peg.2008"/>
<sequence length="162" mass="18080">MTTARPPQRPASRGRAPVRHLPLKLALFVLLCALPVYGSVSLWVRQGMLIPGCALLGMSLLAFVLYRHDKRQAGNGGQRTPENVLHTLELLGCWPGALLAQQLFRHKTRKVSFQVAFWLIVLVHQALWIDWLFLGKRLWQMLPLPLQSLITSAQSAGALAIC</sequence>
<reference evidence="3 5" key="2">
    <citation type="submission" date="2018-08" db="EMBL/GenBank/DDBJ databases">
        <title>Recombination of ecologically and evolutionarily significant loci maintains genetic cohesion in the Pseudomonas syringae species complex.</title>
        <authorList>
            <person name="Dillon M."/>
            <person name="Thakur S."/>
            <person name="Almeida R.N.D."/>
            <person name="Weir B.S."/>
            <person name="Guttman D.S."/>
        </authorList>
    </citation>
    <scope>NUCLEOTIDE SEQUENCE [LARGE SCALE GENOMIC DNA]</scope>
    <source>
        <strain evidence="3 5">ICMP 2821</strain>
    </source>
</reference>
<accession>A0A0P9PWK7</accession>
<evidence type="ECO:0000313" key="4">
    <source>
        <dbReference type="Proteomes" id="UP000050564"/>
    </source>
</evidence>
<protein>
    <submittedName>
        <fullName evidence="2">Uncharacterized protein</fullName>
    </submittedName>
</protein>
<dbReference type="Proteomes" id="UP000281372">
    <property type="component" value="Unassembled WGS sequence"/>
</dbReference>
<keyword evidence="1" id="KW-0812">Transmembrane</keyword>
<dbReference type="InterPro" id="IPR010718">
    <property type="entry name" value="DUF1294"/>
</dbReference>
<dbReference type="Pfam" id="PF06961">
    <property type="entry name" value="DUF1294"/>
    <property type="match status" value="1"/>
</dbReference>
<keyword evidence="1" id="KW-0472">Membrane</keyword>
<dbReference type="Proteomes" id="UP000050564">
    <property type="component" value="Unassembled WGS sequence"/>
</dbReference>
<proteinExistence type="predicted"/>
<feature type="transmembrane region" description="Helical" evidence="1">
    <location>
        <begin position="21"/>
        <end position="42"/>
    </location>
</feature>
<dbReference type="RefSeq" id="WP_055002125.1">
    <property type="nucleotide sequence ID" value="NZ_FNKU01000001.1"/>
</dbReference>
<reference evidence="2 4" key="1">
    <citation type="submission" date="2015-09" db="EMBL/GenBank/DDBJ databases">
        <title>Genome announcement of multiple Pseudomonas syringae strains.</title>
        <authorList>
            <person name="Thakur S."/>
            <person name="Wang P.W."/>
            <person name="Gong Y."/>
            <person name="Weir B.S."/>
            <person name="Guttman D.S."/>
        </authorList>
    </citation>
    <scope>NUCLEOTIDE SEQUENCE [LARGE SCALE GENOMIC DNA]</scope>
    <source>
        <strain evidence="2 4">ICMP2823</strain>
    </source>
</reference>
<keyword evidence="1" id="KW-1133">Transmembrane helix</keyword>
<dbReference type="EMBL" id="RBOW01000665">
    <property type="protein sequence ID" value="RMN25713.1"/>
    <property type="molecule type" value="Genomic_DNA"/>
</dbReference>
<dbReference type="EMBL" id="LJPX01000689">
    <property type="protein sequence ID" value="KPW62144.1"/>
    <property type="molecule type" value="Genomic_DNA"/>
</dbReference>
<organism evidence="2 4">
    <name type="scientific">Pseudomonas cannabina</name>
    <dbReference type="NCBI Taxonomy" id="86840"/>
    <lineage>
        <taxon>Bacteria</taxon>
        <taxon>Pseudomonadati</taxon>
        <taxon>Pseudomonadota</taxon>
        <taxon>Gammaproteobacteria</taxon>
        <taxon>Pseudomonadales</taxon>
        <taxon>Pseudomonadaceae</taxon>
        <taxon>Pseudomonas</taxon>
    </lineage>
</organism>
<name>A0A0P9PWK7_PSECA</name>
<evidence type="ECO:0000313" key="3">
    <source>
        <dbReference type="EMBL" id="RMN25713.1"/>
    </source>
</evidence>
<evidence type="ECO:0000256" key="1">
    <source>
        <dbReference type="SAM" id="Phobius"/>
    </source>
</evidence>
<evidence type="ECO:0000313" key="2">
    <source>
        <dbReference type="EMBL" id="KPW62144.1"/>
    </source>
</evidence>
<comment type="caution">
    <text evidence="2">The sequence shown here is derived from an EMBL/GenBank/DDBJ whole genome shotgun (WGS) entry which is preliminary data.</text>
</comment>
<evidence type="ECO:0000313" key="5">
    <source>
        <dbReference type="Proteomes" id="UP000281372"/>
    </source>
</evidence>
<feature type="transmembrane region" description="Helical" evidence="1">
    <location>
        <begin position="48"/>
        <end position="66"/>
    </location>
</feature>
<feature type="transmembrane region" description="Helical" evidence="1">
    <location>
        <begin position="115"/>
        <end position="134"/>
    </location>
</feature>
<dbReference type="AlphaFoldDB" id="A0A0P9PWK7"/>
<gene>
    <name evidence="2" type="ORF">ALO81_01431</name>
    <name evidence="3" type="ORF">ALQ64_01895</name>
</gene>